<dbReference type="InterPro" id="IPR050111">
    <property type="entry name" value="C-type_lectin/snaclec_domain"/>
</dbReference>
<dbReference type="PROSITE" id="PS00615">
    <property type="entry name" value="C_TYPE_LECTIN_1"/>
    <property type="match status" value="1"/>
</dbReference>
<dbReference type="InterPro" id="IPR000152">
    <property type="entry name" value="EGF-type_Asp/Asn_hydroxyl_site"/>
</dbReference>
<keyword evidence="11" id="KW-1185">Reference proteome</keyword>
<dbReference type="InterPro" id="IPR001304">
    <property type="entry name" value="C-type_lectin-like"/>
</dbReference>
<dbReference type="OrthoDB" id="5979010at2759"/>
<name>A0A2B4RAT5_STYPI</name>
<dbReference type="SUPFAM" id="SSF57196">
    <property type="entry name" value="EGF/Laminin"/>
    <property type="match status" value="1"/>
</dbReference>
<dbReference type="InterPro" id="IPR018378">
    <property type="entry name" value="C-type_lectin_CS"/>
</dbReference>
<dbReference type="Pfam" id="PF00059">
    <property type="entry name" value="Lectin_C"/>
    <property type="match status" value="1"/>
</dbReference>
<evidence type="ECO:0000313" key="11">
    <source>
        <dbReference type="Proteomes" id="UP000225706"/>
    </source>
</evidence>
<keyword evidence="3" id="KW-0677">Repeat</keyword>
<dbReference type="InterPro" id="IPR016186">
    <property type="entry name" value="C-type_lectin-like/link_sf"/>
</dbReference>
<dbReference type="Gene3D" id="3.10.100.10">
    <property type="entry name" value="Mannose-Binding Protein A, subunit A"/>
    <property type="match status" value="1"/>
</dbReference>
<dbReference type="SUPFAM" id="SSF100895">
    <property type="entry name" value="Kazal-type serine protease inhibitors"/>
    <property type="match status" value="1"/>
</dbReference>
<organism evidence="10 11">
    <name type="scientific">Stylophora pistillata</name>
    <name type="common">Smooth cauliflower coral</name>
    <dbReference type="NCBI Taxonomy" id="50429"/>
    <lineage>
        <taxon>Eukaryota</taxon>
        <taxon>Metazoa</taxon>
        <taxon>Cnidaria</taxon>
        <taxon>Anthozoa</taxon>
        <taxon>Hexacorallia</taxon>
        <taxon>Scleractinia</taxon>
        <taxon>Astrocoeniina</taxon>
        <taxon>Pocilloporidae</taxon>
        <taxon>Stylophora</taxon>
    </lineage>
</organism>
<dbReference type="SMART" id="SM00181">
    <property type="entry name" value="EGF"/>
    <property type="match status" value="2"/>
</dbReference>
<dbReference type="SMART" id="SM00034">
    <property type="entry name" value="CLECT"/>
    <property type="match status" value="1"/>
</dbReference>
<comment type="caution">
    <text evidence="10">The sequence shown here is derived from an EMBL/GenBank/DDBJ whole genome shotgun (WGS) entry which is preliminary data.</text>
</comment>
<dbReference type="Gene3D" id="2.10.25.10">
    <property type="entry name" value="Laminin"/>
    <property type="match status" value="1"/>
</dbReference>
<dbReference type="Proteomes" id="UP000225706">
    <property type="component" value="Unassembled WGS sequence"/>
</dbReference>
<proteinExistence type="predicted"/>
<evidence type="ECO:0000259" key="8">
    <source>
        <dbReference type="PROSITE" id="PS51465"/>
    </source>
</evidence>
<evidence type="ECO:0000256" key="5">
    <source>
        <dbReference type="PROSITE-ProRule" id="PRU00076"/>
    </source>
</evidence>
<accession>A0A2B4RAT5</accession>
<sequence length="854" mass="96437">MWVKSVTTRDFEVCARESGIGSNGTGIINWLAFQDHSQMTRGSVSFSGIWTTETKCDKVTFSQSFLGGPSVFVSARYTRDTKPNDAMYVWLENVNSRSFEVCIREFLPFDGKHRDTIVDWFAFVGNGSEFNFTLSGEADFPNSNPPTAEHNYGFCQEVQFNTTFYTSPVVLVSVHHLYNPQVSMKSLVSPKNNIISAWVEEVSLTSMRICVKDLSGTGSKHDPLSVSYVVIGDLNPCLNVFCPSFGVCKTYSAHEARCVCDDNCPSYQDPVCTENGTTYDNECLYKLSFCKGLDNNTLYHPGSCEGFPIIHGRVKLFRVPKWSDSSCKKVDKFKDSPVVLVTSDHQRSGKEHDAALIWTEDVTKDSFKACLRELQNFDGKHQDIYVTWFAFAKLHKPLFTEHGSVNFPNTDPPTDEDNNAYCEFVHFTRSYNAIPSVQISANHSTTASGNMAPVHNGISAWIENMNESGFRVCVKELYETRYDPVSVNYAVLTDVCNPGWSYFNGFCYFTSDTCRDWTTAVAKCRQESSVLVDVNNNEENVYIQHRHNGDKSWLGFNDRSTEGEFTWADRGHGNFTAWAKNQPNNFKEEDCVHALGVKHSYEWNDVQCSDCHQFTCKRDLNECQNDLNYCHKLAMCTNERGSYMCKCKPGYVGDGFDCNSYAGLGYSAILAKDDHYHKTLSIWLSPVVQSQSSYWKRCWRASVDGWAASTFHSFCDSKGPTVTIIRVGKYIFGGYTSLSWTSSWEYQYSSSAFLFSLVNKPGWGPVKLTQQGKYSYRKKHSIYSCSSVGPTFGRAHDIYISDYASSNTNSLSDPGYTYSPPSGHIYSGSFTRSFLAGSYYHFQPDEVEVFYETT</sequence>
<feature type="domain" description="TLDc" evidence="9">
    <location>
        <begin position="668"/>
        <end position="854"/>
    </location>
</feature>
<dbReference type="InterPro" id="IPR006571">
    <property type="entry name" value="TLDc_dom"/>
</dbReference>
<dbReference type="Gene3D" id="3.30.60.30">
    <property type="match status" value="1"/>
</dbReference>
<comment type="caution">
    <text evidence="5">Lacks conserved residue(s) required for the propagation of feature annotation.</text>
</comment>
<dbReference type="SMART" id="SM00179">
    <property type="entry name" value="EGF_CA"/>
    <property type="match status" value="1"/>
</dbReference>
<reference evidence="11" key="1">
    <citation type="journal article" date="2017" name="bioRxiv">
        <title>Comparative analysis of the genomes of Stylophora pistillata and Acropora digitifera provides evidence for extensive differences between species of corals.</title>
        <authorList>
            <person name="Voolstra C.R."/>
            <person name="Li Y."/>
            <person name="Liew Y.J."/>
            <person name="Baumgarten S."/>
            <person name="Zoccola D."/>
            <person name="Flot J.-F."/>
            <person name="Tambutte S."/>
            <person name="Allemand D."/>
            <person name="Aranda M."/>
        </authorList>
    </citation>
    <scope>NUCLEOTIDE SEQUENCE [LARGE SCALE GENOMIC DNA]</scope>
</reference>
<dbReference type="PROSITE" id="PS50041">
    <property type="entry name" value="C_TYPE_LECTIN_2"/>
    <property type="match status" value="1"/>
</dbReference>
<dbReference type="AlphaFoldDB" id="A0A2B4RAT5"/>
<dbReference type="EMBL" id="LSMT01000964">
    <property type="protein sequence ID" value="PFX13488.1"/>
    <property type="molecule type" value="Genomic_DNA"/>
</dbReference>
<dbReference type="InterPro" id="IPR024731">
    <property type="entry name" value="NELL2-like_EGF"/>
</dbReference>
<dbReference type="PROSITE" id="PS51886">
    <property type="entry name" value="TLDC"/>
    <property type="match status" value="1"/>
</dbReference>
<gene>
    <name evidence="10" type="primary">Acan</name>
    <name evidence="10" type="ORF">AWC38_SpisGene22421</name>
</gene>
<evidence type="ECO:0000256" key="3">
    <source>
        <dbReference type="ARBA" id="ARBA00022737"/>
    </source>
</evidence>
<dbReference type="InterPro" id="IPR002350">
    <property type="entry name" value="Kazal_dom"/>
</dbReference>
<dbReference type="InterPro" id="IPR036058">
    <property type="entry name" value="Kazal_dom_sf"/>
</dbReference>
<dbReference type="Gene3D" id="2.60.40.2080">
    <property type="match status" value="3"/>
</dbReference>
<dbReference type="InterPro" id="IPR016187">
    <property type="entry name" value="CTDL_fold"/>
</dbReference>
<dbReference type="SMART" id="SM00584">
    <property type="entry name" value="TLDc"/>
    <property type="match status" value="1"/>
</dbReference>
<dbReference type="CDD" id="cd00037">
    <property type="entry name" value="CLECT"/>
    <property type="match status" value="1"/>
</dbReference>
<dbReference type="GO" id="GO:0005509">
    <property type="term" value="F:calcium ion binding"/>
    <property type="evidence" value="ECO:0007669"/>
    <property type="project" value="InterPro"/>
</dbReference>
<dbReference type="PANTHER" id="PTHR22803">
    <property type="entry name" value="MANNOSE, PHOSPHOLIPASE, LECTIN RECEPTOR RELATED"/>
    <property type="match status" value="1"/>
</dbReference>
<dbReference type="InterPro" id="IPR018097">
    <property type="entry name" value="EGF_Ca-bd_CS"/>
</dbReference>
<evidence type="ECO:0000256" key="2">
    <source>
        <dbReference type="ARBA" id="ARBA00022729"/>
    </source>
</evidence>
<keyword evidence="4" id="KW-1015">Disulfide bond</keyword>
<protein>
    <submittedName>
        <fullName evidence="10">Aggrecan core protein</fullName>
    </submittedName>
</protein>
<dbReference type="Pfam" id="PF07534">
    <property type="entry name" value="TLD"/>
    <property type="match status" value="1"/>
</dbReference>
<feature type="domain" description="EGF-like" evidence="6">
    <location>
        <begin position="619"/>
        <end position="657"/>
    </location>
</feature>
<evidence type="ECO:0000256" key="1">
    <source>
        <dbReference type="ARBA" id="ARBA00022536"/>
    </source>
</evidence>
<dbReference type="InterPro" id="IPR000742">
    <property type="entry name" value="EGF"/>
</dbReference>
<dbReference type="InterPro" id="IPR037221">
    <property type="entry name" value="H-type_lectin_dom_sf"/>
</dbReference>
<dbReference type="Pfam" id="PF07648">
    <property type="entry name" value="Kazal_2"/>
    <property type="match status" value="1"/>
</dbReference>
<dbReference type="PROSITE" id="PS50026">
    <property type="entry name" value="EGF_3"/>
    <property type="match status" value="1"/>
</dbReference>
<dbReference type="PROSITE" id="PS01187">
    <property type="entry name" value="EGF_CA"/>
    <property type="match status" value="1"/>
</dbReference>
<feature type="domain" description="Kazal-like" evidence="8">
    <location>
        <begin position="259"/>
        <end position="306"/>
    </location>
</feature>
<dbReference type="Pfam" id="PF12947">
    <property type="entry name" value="EGF_3"/>
    <property type="match status" value="1"/>
</dbReference>
<keyword evidence="2" id="KW-0732">Signal</keyword>
<dbReference type="PROSITE" id="PS51465">
    <property type="entry name" value="KAZAL_2"/>
    <property type="match status" value="1"/>
</dbReference>
<evidence type="ECO:0000259" key="6">
    <source>
        <dbReference type="PROSITE" id="PS50026"/>
    </source>
</evidence>
<evidence type="ECO:0000259" key="7">
    <source>
        <dbReference type="PROSITE" id="PS50041"/>
    </source>
</evidence>
<evidence type="ECO:0000259" key="9">
    <source>
        <dbReference type="PROSITE" id="PS51886"/>
    </source>
</evidence>
<keyword evidence="1 5" id="KW-0245">EGF-like domain</keyword>
<dbReference type="CDD" id="cd00054">
    <property type="entry name" value="EGF_CA"/>
    <property type="match status" value="1"/>
</dbReference>
<evidence type="ECO:0000313" key="10">
    <source>
        <dbReference type="EMBL" id="PFX13488.1"/>
    </source>
</evidence>
<dbReference type="SUPFAM" id="SSF56436">
    <property type="entry name" value="C-type lectin-like"/>
    <property type="match status" value="1"/>
</dbReference>
<evidence type="ECO:0000256" key="4">
    <source>
        <dbReference type="ARBA" id="ARBA00023157"/>
    </source>
</evidence>
<dbReference type="InterPro" id="IPR001881">
    <property type="entry name" value="EGF-like_Ca-bd_dom"/>
</dbReference>
<dbReference type="PROSITE" id="PS00010">
    <property type="entry name" value="ASX_HYDROXYL"/>
    <property type="match status" value="1"/>
</dbReference>
<dbReference type="FunFam" id="2.10.25.10:FF:000038">
    <property type="entry name" value="Fibrillin 2"/>
    <property type="match status" value="1"/>
</dbReference>
<dbReference type="CDD" id="cd00104">
    <property type="entry name" value="KAZAL_FS"/>
    <property type="match status" value="1"/>
</dbReference>
<feature type="domain" description="C-type lectin" evidence="7">
    <location>
        <begin position="503"/>
        <end position="617"/>
    </location>
</feature>